<evidence type="ECO:0000313" key="4">
    <source>
        <dbReference type="EMBL" id="KAK9496394.1"/>
    </source>
</evidence>
<dbReference type="InterPro" id="IPR036322">
    <property type="entry name" value="WD40_repeat_dom_sf"/>
</dbReference>
<dbReference type="SUPFAM" id="SSF50978">
    <property type="entry name" value="WD40 repeat-like"/>
    <property type="match status" value="1"/>
</dbReference>
<organism evidence="4 5">
    <name type="scientific">Rhynocoris fuscipes</name>
    <dbReference type="NCBI Taxonomy" id="488301"/>
    <lineage>
        <taxon>Eukaryota</taxon>
        <taxon>Metazoa</taxon>
        <taxon>Ecdysozoa</taxon>
        <taxon>Arthropoda</taxon>
        <taxon>Hexapoda</taxon>
        <taxon>Insecta</taxon>
        <taxon>Pterygota</taxon>
        <taxon>Neoptera</taxon>
        <taxon>Paraneoptera</taxon>
        <taxon>Hemiptera</taxon>
        <taxon>Heteroptera</taxon>
        <taxon>Panheteroptera</taxon>
        <taxon>Cimicomorpha</taxon>
        <taxon>Reduviidae</taxon>
        <taxon>Harpactorinae</taxon>
        <taxon>Harpactorini</taxon>
        <taxon>Rhynocoris</taxon>
    </lineage>
</organism>
<dbReference type="SMART" id="SM00320">
    <property type="entry name" value="WD40"/>
    <property type="match status" value="4"/>
</dbReference>
<keyword evidence="2" id="KW-0963">Cytoplasm</keyword>
<dbReference type="Proteomes" id="UP001461498">
    <property type="component" value="Unassembled WGS sequence"/>
</dbReference>
<dbReference type="EMBL" id="JAPXFL010000085">
    <property type="protein sequence ID" value="KAK9496394.1"/>
    <property type="molecule type" value="Genomic_DNA"/>
</dbReference>
<comment type="caution">
    <text evidence="4">The sequence shown here is derived from an EMBL/GenBank/DDBJ whole genome shotgun (WGS) entry which is preliminary data.</text>
</comment>
<accession>A0AAW1CGK1</accession>
<gene>
    <name evidence="4" type="ORF">O3M35_013298</name>
</gene>
<dbReference type="PANTHER" id="PTHR46853">
    <property type="entry name" value="METHYLOSOME PROTEIN 50"/>
    <property type="match status" value="1"/>
</dbReference>
<dbReference type="InterPro" id="IPR001680">
    <property type="entry name" value="WD40_rpt"/>
</dbReference>
<comment type="subcellular location">
    <subcellularLocation>
        <location evidence="1">Cytoplasm</location>
    </subcellularLocation>
</comment>
<name>A0AAW1CGK1_9HEMI</name>
<sequence>MQKFEQPHYAAIDAIKVIGDGFTIVSGGRDRLINLWKINANTLKAERNFNAIRCHDGWIWDIDSCTPDTFYSSGWDNNVIYWSISSVLERINTFNCGKPVMAISCTNGLVAAGLSTPKIVLIDPRVGQISQIPSDSIRLFDMHKHSITDVLLVPERNLLLSISEDKSMAFFDLRQQKRLSYKTKRISHENSFPRCLSLYRNVVYIGDSRGNVHFYSLESHDIILSPINVGTETRLVTGIVPHMSGITVSTTDGFVRILYPSKPPVFIWQQAFHGEVTAIDQTKHFLVVSTSESNINIFKPIHL</sequence>
<reference evidence="4 5" key="1">
    <citation type="submission" date="2022-12" db="EMBL/GenBank/DDBJ databases">
        <title>Chromosome-level genome assembly of true bugs.</title>
        <authorList>
            <person name="Ma L."/>
            <person name="Li H."/>
        </authorList>
    </citation>
    <scope>NUCLEOTIDE SEQUENCE [LARGE SCALE GENOMIC DNA]</scope>
    <source>
        <strain evidence="4">Lab_2022b</strain>
    </source>
</reference>
<evidence type="ECO:0000256" key="1">
    <source>
        <dbReference type="ARBA" id="ARBA00004496"/>
    </source>
</evidence>
<protein>
    <submittedName>
        <fullName evidence="4">Uncharacterized protein</fullName>
    </submittedName>
</protein>
<dbReference type="Gene3D" id="2.130.10.10">
    <property type="entry name" value="YVTN repeat-like/Quinoprotein amine dehydrogenase"/>
    <property type="match status" value="2"/>
</dbReference>
<feature type="repeat" description="WD" evidence="3">
    <location>
        <begin position="5"/>
        <end position="46"/>
    </location>
</feature>
<keyword evidence="3" id="KW-0853">WD repeat</keyword>
<dbReference type="InterPro" id="IPR052139">
    <property type="entry name" value="Methylosome_Comp_WDR77"/>
</dbReference>
<dbReference type="AlphaFoldDB" id="A0AAW1CGK1"/>
<keyword evidence="5" id="KW-1185">Reference proteome</keyword>
<evidence type="ECO:0000313" key="5">
    <source>
        <dbReference type="Proteomes" id="UP001461498"/>
    </source>
</evidence>
<evidence type="ECO:0000256" key="3">
    <source>
        <dbReference type="PROSITE-ProRule" id="PRU00221"/>
    </source>
</evidence>
<feature type="repeat" description="WD" evidence="3">
    <location>
        <begin position="140"/>
        <end position="181"/>
    </location>
</feature>
<dbReference type="PANTHER" id="PTHR46853:SF1">
    <property type="entry name" value="METHYLOSOME PROTEIN 50"/>
    <property type="match status" value="1"/>
</dbReference>
<dbReference type="InterPro" id="IPR015943">
    <property type="entry name" value="WD40/YVTN_repeat-like_dom_sf"/>
</dbReference>
<dbReference type="PROSITE" id="PS50082">
    <property type="entry name" value="WD_REPEATS_2"/>
    <property type="match status" value="2"/>
</dbReference>
<dbReference type="GO" id="GO:0034709">
    <property type="term" value="C:methylosome"/>
    <property type="evidence" value="ECO:0007669"/>
    <property type="project" value="TreeGrafter"/>
</dbReference>
<proteinExistence type="predicted"/>
<evidence type="ECO:0000256" key="2">
    <source>
        <dbReference type="ARBA" id="ARBA00022490"/>
    </source>
</evidence>